<keyword evidence="1" id="KW-1133">Transmembrane helix</keyword>
<organism evidence="2 3">
    <name type="scientific">Spirodela intermedia</name>
    <name type="common">Intermediate duckweed</name>
    <dbReference type="NCBI Taxonomy" id="51605"/>
    <lineage>
        <taxon>Eukaryota</taxon>
        <taxon>Viridiplantae</taxon>
        <taxon>Streptophyta</taxon>
        <taxon>Embryophyta</taxon>
        <taxon>Tracheophyta</taxon>
        <taxon>Spermatophyta</taxon>
        <taxon>Magnoliopsida</taxon>
        <taxon>Liliopsida</taxon>
        <taxon>Araceae</taxon>
        <taxon>Lemnoideae</taxon>
        <taxon>Spirodela</taxon>
    </lineage>
</organism>
<gene>
    <name evidence="2" type="ORF">SI8410_05006548</name>
</gene>
<accession>A0A7I8KFX9</accession>
<proteinExistence type="predicted"/>
<protein>
    <submittedName>
        <fullName evidence="2">Uncharacterized protein</fullName>
    </submittedName>
</protein>
<evidence type="ECO:0000313" key="3">
    <source>
        <dbReference type="Proteomes" id="UP000663760"/>
    </source>
</evidence>
<sequence length="41" mass="4825">MIQKISIYFNKLLLKNISVISVKVLLINYYYHISISIIILV</sequence>
<keyword evidence="1" id="KW-0472">Membrane</keyword>
<dbReference type="Proteomes" id="UP000663760">
    <property type="component" value="Chromosome 5"/>
</dbReference>
<feature type="transmembrane region" description="Helical" evidence="1">
    <location>
        <begin position="12"/>
        <end position="31"/>
    </location>
</feature>
<keyword evidence="3" id="KW-1185">Reference proteome</keyword>
<dbReference type="AlphaFoldDB" id="A0A7I8KFX9"/>
<evidence type="ECO:0000313" key="2">
    <source>
        <dbReference type="EMBL" id="CAA7395885.1"/>
    </source>
</evidence>
<dbReference type="EMBL" id="LR746268">
    <property type="protein sequence ID" value="CAA7395885.1"/>
    <property type="molecule type" value="Genomic_DNA"/>
</dbReference>
<evidence type="ECO:0000256" key="1">
    <source>
        <dbReference type="SAM" id="Phobius"/>
    </source>
</evidence>
<keyword evidence="1" id="KW-0812">Transmembrane</keyword>
<name>A0A7I8KFX9_SPIIN</name>
<reference evidence="2" key="1">
    <citation type="submission" date="2020-02" db="EMBL/GenBank/DDBJ databases">
        <authorList>
            <person name="Scholz U."/>
            <person name="Mascher M."/>
            <person name="Fiebig A."/>
        </authorList>
    </citation>
    <scope>NUCLEOTIDE SEQUENCE</scope>
</reference>